<dbReference type="SUPFAM" id="SSF50978">
    <property type="entry name" value="WD40 repeat-like"/>
    <property type="match status" value="1"/>
</dbReference>
<dbReference type="InterPro" id="IPR036372">
    <property type="entry name" value="BEACH_dom_sf"/>
</dbReference>
<dbReference type="Proteomes" id="UP001470230">
    <property type="component" value="Unassembled WGS sequence"/>
</dbReference>
<dbReference type="EMBL" id="JAPFFF010000042">
    <property type="protein sequence ID" value="KAK8841194.1"/>
    <property type="molecule type" value="Genomic_DNA"/>
</dbReference>
<feature type="domain" description="BEACH" evidence="2">
    <location>
        <begin position="2140"/>
        <end position="2425"/>
    </location>
</feature>
<dbReference type="InterPro" id="IPR000409">
    <property type="entry name" value="BEACH_dom"/>
</dbReference>
<dbReference type="CDD" id="cd06071">
    <property type="entry name" value="Beach"/>
    <property type="match status" value="1"/>
</dbReference>
<protein>
    <recommendedName>
        <fullName evidence="2">BEACH domain-containing protein</fullName>
    </recommendedName>
</protein>
<feature type="region of interest" description="Disordered" evidence="1">
    <location>
        <begin position="2004"/>
        <end position="2037"/>
    </location>
</feature>
<evidence type="ECO:0000256" key="1">
    <source>
        <dbReference type="SAM" id="MobiDB-lite"/>
    </source>
</evidence>
<dbReference type="InterPro" id="IPR036322">
    <property type="entry name" value="WD40_repeat_dom_sf"/>
</dbReference>
<organism evidence="3 4">
    <name type="scientific">Tritrichomonas musculus</name>
    <dbReference type="NCBI Taxonomy" id="1915356"/>
    <lineage>
        <taxon>Eukaryota</taxon>
        <taxon>Metamonada</taxon>
        <taxon>Parabasalia</taxon>
        <taxon>Tritrichomonadida</taxon>
        <taxon>Tritrichomonadidae</taxon>
        <taxon>Tritrichomonas</taxon>
    </lineage>
</organism>
<evidence type="ECO:0000313" key="4">
    <source>
        <dbReference type="Proteomes" id="UP001470230"/>
    </source>
</evidence>
<sequence>MDSAFKTKEICQQILSLDINTNAIPSDLPDSKKQFIRQLVKNFPEDSTIRSVLKDLKTESFAEATSKLRFPIVNNNLERILKEVNLFMQKGVFEIFSLYAFYTWISTSILFLKRQKNDFSDLLSVLNHIVKITTKIPEKSQYHNISISCFVDIINTAVQNDTIDKYAIIFGEISEFFTENDKLLNHSDEIIRVLARKILVPENELSSLSIGILNSVTIILNRNPKILSQNVINSIVKLSKSFIINLDEVALKFFLYAANYIKKEDFESCFKPLMLQTLTNVVSNYTGFKEDIEKVEDGKEKVLKKHIPKDSTDYFHPPIDLYQINNVDDSNIITTIKVDPLKSFINPQMLQIVNTIEQMILLNEEYAQYFLTEAIEDLQSLDSTINLIKNREYKSDNEMILTKKIFYEQCAIVFYLVSTVIKKYPKVTIENLNDLRCPLFNNKNIFDPKVTLFSQNDNFSIINSLRHFTFRFLLDKNQSSLNDVLRESSIFPELFRECLFRLCLFENMKNKVINEELCFVSDSLIVSFVDYRIELEPPYLNDDNNFILLIRKTLLLYFNSFFSNDFVLEKVFCSPVFVSYFFVLLMEPPIRQQFIGFLLRYLSTIKIENQPKKKSNEVLECLCQSIIQLFTVACKELQQKESLSLLSDVLNSLNEAIIFNKSLTDILEPISSDLCHNIMSININSDETEHMEDLLLSLISFLAGTSHDKTIKANDISLLESTIIHLTKTKPQSKIMQKLVQVIAGKQISFILPTFEIKQSKVLCSFVRIFLETNHIYKVVKFISDLCSYSSENCIKCHDGELDLLLIDIVNKWRKTITEIVPEKPATTPTSSSEFDLNTNYFNDAKNDDTNIVFIDNKDDSQLIISEKLIDLFLGLFSQIASVVSSVSVVQRFFSMLCPIDAKYLSSIHKNIINSLNKILITSRYFPLAALPMIPSGSIQIHNIPINSFENGISFVFWISMPSNIDDFAQSVLVLDDGKKHKFKVQIIERKLRVKIQSGVDYYHYDFQLSLPIKTWSMISITTTPNPNGQESSVTLYVNKEQVKVILKFALFMPKSAIECLINHPLKMKSTKKLDPPLMGLFLLSKQLVPEEIAALSDEGPRPSLSSIATKIIFAYSPIYVGKYIQFKPIQKVDEISETHPQIVSCKKSLSFYDLLINYCKVYLILPIFGQLDIPLKDGSQFQFMADLAVEILVNLFNLGEQAQYSFFVYNGFFAIAHLLQNSDNSNITFNLYMRYFNLLGTITYKNLQMQLIDAILMNFDLWSKSEIKHQVRILKHWSRTVYIPFKYMIDLIRPLEWFLFAINRYYEFPNSEEKIHYDCRKSLFEIAYESFKTNFSTSHTSIIMGFICARESSMLERKEMTNFLTTLLRNKEVIINANIRVSQIIPFIFTVLNGPDKDDDLISQILSLFIVIYKTMNYEVKTPLYKLIQNVINSLYLDQGYIFQEVIYTSLITLMNANNVVELLPLLCINAILGGPKYLALLLKNIDRKLNYFISEQSTIYPALLLFAYVSDTYLYQELISMNITLFKKQIEKLINAISAIGYSCFDPYITDQIKHDVLYKIARHSKSQQEESFLLIRIVKDFIFFRLEKTQSSILTHLIINDPFEDSSNNVNEKEVDDEMGLNDDENEIPINSSSPQTSLINPPSSSFPINYQYPIQKSIKHEVPSSFDKYTKGHVVKFDLDAVGPVSSMKQQNNESPESESYKSDDTFDYITIPGKNDYICDPLIIKVLINMNEIISNAIKTGNSDKSNGFKYKFGLRFNNNDGKWLDLDLAKSIISVYKINKAVQYAEVMRILAHFIYKYDQNFVNKVSSALTAPSGYPEMESFIKEDTKSISIFNSIENTVINHDDMLSHQVLIFATSYCSFAESCFNSPTCVDKNDMIELITVLEMSKNNFNDNLERLSDNNRKIWSRHWRSLTITRAPWADSLPKVTDEGFKRDNSFCFAYCPYKVRKIRRFDKHIKASMIRDIGDKKKAERKLKMMIQEPPKSLLFCAIGKDEKEAEKRKDNNNSSNANNNNDDKSDSNTNNNQSKQTQFNRIENLEKLECKLVTIKGEKNALIKIDMKTILITTENKTKVISSDNIYSIFYVFKYHKYSGIQIFTKLRENFFLIFDKSLFRSLIPNIRCMPSVDISRIQSQNPKPYINSLHITDRWIEGKLSNFEYLMYLNLLSGRSFNDATQYPIFPWIIKDFESDTIDLNSPSIYRDLSKPVGAIDQQRLNDLLSRWNEIEEIERKPYLYGSGYSNPLSVYLWLIRLEPFTTQHIDIQGGKFDYAARIFRSIKDSFINATTNQNDYRELIPEFFFLPEFLKNMSRFDLGKTDDGDVDDVMLPPWSKNSAINFIYLHRKALESDYVSAHLNEWIDLIWGNKQDGEAAIKAHNVFRAEMYDSIWKEADINETEIKAIQSNVGQIPLKLFDERHPKRNARSKSFVNKSSISTFNGPISSLALSLSSSTSLATYASSMDSISPTISSQLSIQTSSSAALGVNMNKQNETNKKFNSINNQIHHSIVKFFEVSSTATADVTVFQQKGKFLFTILDSKGNIYLYSVDFTLFKSQKFVVRAKNFKKIKVDQEESSHLGLKADNSIMNKSDAKLIKSANKIKVNKVSFSEETVKDSQSIYSPKFIDSKRLCFIDKNASSVKIVNCQSGCIEKSIEQNFGIVSIETDSEGWLAISAKDAAVTVYNVNHLPNDTTTENSSQKVIKARSDNLNDLRSRYDYTNASSNSDSIVYFGSISSFRESIKCIALNPTFDALICGTRDNWLLFCRLNIYKMNVNRMVETKGRPQNIIVTDGFGFVAVSITKFKNGDLFEKLVLYSINGEKIRSVKLEEKKRIMAMTKASSLPGAFDFLIVADSNNCIYVFEAFYLNFGEPIFRCNSKIKKLTYVAEESLIIAFCEDGTAAVIYYPINL</sequence>
<accession>A0ABR2H4Q9</accession>
<evidence type="ECO:0000313" key="3">
    <source>
        <dbReference type="EMBL" id="KAK8841194.1"/>
    </source>
</evidence>
<keyword evidence="4" id="KW-1185">Reference proteome</keyword>
<proteinExistence type="predicted"/>
<dbReference type="PROSITE" id="PS50197">
    <property type="entry name" value="BEACH"/>
    <property type="match status" value="1"/>
</dbReference>
<dbReference type="InterPro" id="IPR050865">
    <property type="entry name" value="BEACH_Domain"/>
</dbReference>
<dbReference type="PANTHER" id="PTHR13743">
    <property type="entry name" value="BEIGE/BEACH-RELATED"/>
    <property type="match status" value="1"/>
</dbReference>
<dbReference type="Gene3D" id="1.10.1540.10">
    <property type="entry name" value="BEACH domain"/>
    <property type="match status" value="1"/>
</dbReference>
<name>A0ABR2H4Q9_9EUKA</name>
<dbReference type="Pfam" id="PF02138">
    <property type="entry name" value="Beach"/>
    <property type="match status" value="1"/>
</dbReference>
<dbReference type="SMART" id="SM01026">
    <property type="entry name" value="Beach"/>
    <property type="match status" value="1"/>
</dbReference>
<gene>
    <name evidence="3" type="ORF">M9Y10_027394</name>
</gene>
<dbReference type="SUPFAM" id="SSF81837">
    <property type="entry name" value="BEACH domain"/>
    <property type="match status" value="1"/>
</dbReference>
<comment type="caution">
    <text evidence="3">The sequence shown here is derived from an EMBL/GenBank/DDBJ whole genome shotgun (WGS) entry which is preliminary data.</text>
</comment>
<reference evidence="3 4" key="1">
    <citation type="submission" date="2024-04" db="EMBL/GenBank/DDBJ databases">
        <title>Tritrichomonas musculus Genome.</title>
        <authorList>
            <person name="Alves-Ferreira E."/>
            <person name="Grigg M."/>
            <person name="Lorenzi H."/>
            <person name="Galac M."/>
        </authorList>
    </citation>
    <scope>NUCLEOTIDE SEQUENCE [LARGE SCALE GENOMIC DNA]</scope>
    <source>
        <strain evidence="3 4">EAF2021</strain>
    </source>
</reference>
<dbReference type="PANTHER" id="PTHR13743:SF161">
    <property type="entry name" value="BEIGE_BEACH DOMAIN CONTAINING PROTEIN"/>
    <property type="match status" value="1"/>
</dbReference>
<evidence type="ECO:0000259" key="2">
    <source>
        <dbReference type="PROSITE" id="PS50197"/>
    </source>
</evidence>